<dbReference type="PANTHER" id="PTHR46093">
    <property type="entry name" value="ACYL-COA-BINDING DOMAIN-CONTAINING PROTEIN 5"/>
    <property type="match status" value="1"/>
</dbReference>
<evidence type="ECO:0000256" key="2">
    <source>
        <dbReference type="ARBA" id="ARBA00022737"/>
    </source>
</evidence>
<evidence type="ECO:0000256" key="1">
    <source>
        <dbReference type="ARBA" id="ARBA00022441"/>
    </source>
</evidence>
<sequence length="488" mass="53344">MLSVDDPSSPPSLWSELRALGKPPTRRSHHTMVLSSEKAFVYGGRDARDQLLGDVHVLVLGEAGFERWEKLSTTNTPDPRCRHTAVLHGDSMHVFGGIKASGETNESVSLELNDLKWRVVEPPELGRDRRPATVPSARDSHTAVVIEGQMMVFGGYKKGGDVVAELWQFDLIGDRWTQITPVASPGRRVPRWPPARHSHAAVGVGCRMFVFGGSTTRNHKLNDIWSFNTETHTWAEIETSGEKPSPRADLCGVMHGQLLIIVGGTDMDNEDSTDIYTLGLQTQEWRCKQRSRPAKDQKSSTGASDAPLKASASRVTADGHRIKVSSHRISAHKLAATRQSTGTMIGLDDTQRSVGGAGGLSPPDIDGLLFKALKSLAPAPFLRARAPDCVREVDQPHPEGQGVGDFVRRMASRFGRQGGSGARDSKRGNEARLLDAAGNLRRKTATKHEGRVPCPRSGHTMVLHEGALYIFGGDRHRTKLNDTFILRL</sequence>
<evidence type="ECO:0000256" key="3">
    <source>
        <dbReference type="SAM" id="MobiDB-lite"/>
    </source>
</evidence>
<dbReference type="SUPFAM" id="SSF117281">
    <property type="entry name" value="Kelch motif"/>
    <property type="match status" value="2"/>
</dbReference>
<dbReference type="VEuPathDB" id="CryptoDB:Vbra_11348"/>
<evidence type="ECO:0000313" key="4">
    <source>
        <dbReference type="EMBL" id="CEL93693.1"/>
    </source>
</evidence>
<dbReference type="STRING" id="1169540.A0A0G4ECJ4"/>
<dbReference type="PANTHER" id="PTHR46093:SF18">
    <property type="entry name" value="FIBRONECTIN TYPE-III DOMAIN-CONTAINING PROTEIN"/>
    <property type="match status" value="1"/>
</dbReference>
<accession>A0A0G4ECJ4</accession>
<dbReference type="PhylomeDB" id="A0A0G4ECJ4"/>
<dbReference type="AlphaFoldDB" id="A0A0G4ECJ4"/>
<dbReference type="EMBL" id="CDMY01000185">
    <property type="protein sequence ID" value="CEL93693.1"/>
    <property type="molecule type" value="Genomic_DNA"/>
</dbReference>
<organism evidence="4 5">
    <name type="scientific">Vitrella brassicaformis (strain CCMP3155)</name>
    <dbReference type="NCBI Taxonomy" id="1169540"/>
    <lineage>
        <taxon>Eukaryota</taxon>
        <taxon>Sar</taxon>
        <taxon>Alveolata</taxon>
        <taxon>Colpodellida</taxon>
        <taxon>Vitrellaceae</taxon>
        <taxon>Vitrella</taxon>
    </lineage>
</organism>
<evidence type="ECO:0000313" key="5">
    <source>
        <dbReference type="Proteomes" id="UP000041254"/>
    </source>
</evidence>
<name>A0A0G4ECJ4_VITBC</name>
<dbReference type="InParanoid" id="A0A0G4ECJ4"/>
<reference evidence="4 5" key="1">
    <citation type="submission" date="2014-11" db="EMBL/GenBank/DDBJ databases">
        <authorList>
            <person name="Zhu J."/>
            <person name="Qi W."/>
            <person name="Song R."/>
        </authorList>
    </citation>
    <scope>NUCLEOTIDE SEQUENCE [LARGE SCALE GENOMIC DNA]</scope>
</reference>
<dbReference type="Proteomes" id="UP000041254">
    <property type="component" value="Unassembled WGS sequence"/>
</dbReference>
<keyword evidence="2" id="KW-0677">Repeat</keyword>
<protein>
    <submittedName>
        <fullName evidence="4">Uncharacterized protein</fullName>
    </submittedName>
</protein>
<feature type="region of interest" description="Disordered" evidence="3">
    <location>
        <begin position="286"/>
        <end position="329"/>
    </location>
</feature>
<dbReference type="OMA" id="KLWIYDF"/>
<dbReference type="Pfam" id="PF24681">
    <property type="entry name" value="Kelch_KLHDC2_KLHL20_DRC7"/>
    <property type="match status" value="2"/>
</dbReference>
<gene>
    <name evidence="4" type="ORF">Vbra_11348</name>
</gene>
<proteinExistence type="predicted"/>
<keyword evidence="5" id="KW-1185">Reference proteome</keyword>
<dbReference type="InterPro" id="IPR015915">
    <property type="entry name" value="Kelch-typ_b-propeller"/>
</dbReference>
<keyword evidence="1" id="KW-0880">Kelch repeat</keyword>
<dbReference type="OrthoDB" id="286745at2759"/>
<dbReference type="Gene3D" id="2.120.10.80">
    <property type="entry name" value="Kelch-type beta propeller"/>
    <property type="match status" value="3"/>
</dbReference>